<evidence type="ECO:0000256" key="10">
    <source>
        <dbReference type="SAM" id="Phobius"/>
    </source>
</evidence>
<dbReference type="InterPro" id="IPR053238">
    <property type="entry name" value="RING-H2_zinc_finger"/>
</dbReference>
<keyword evidence="5" id="KW-0833">Ubl conjugation pathway</keyword>
<keyword evidence="4 8" id="KW-0863">Zinc-finger</keyword>
<evidence type="ECO:0000313" key="13">
    <source>
        <dbReference type="Proteomes" id="UP001234989"/>
    </source>
</evidence>
<dbReference type="InterPro" id="IPR013083">
    <property type="entry name" value="Znf_RING/FYVE/PHD"/>
</dbReference>
<keyword evidence="13" id="KW-1185">Reference proteome</keyword>
<evidence type="ECO:0000256" key="3">
    <source>
        <dbReference type="ARBA" id="ARBA00022723"/>
    </source>
</evidence>
<evidence type="ECO:0000313" key="12">
    <source>
        <dbReference type="EMBL" id="WMV42948.1"/>
    </source>
</evidence>
<dbReference type="InterPro" id="IPR001841">
    <property type="entry name" value="Znf_RING"/>
</dbReference>
<keyword evidence="10" id="KW-0472">Membrane</keyword>
<feature type="transmembrane region" description="Helical" evidence="10">
    <location>
        <begin position="58"/>
        <end position="77"/>
    </location>
</feature>
<dbReference type="GO" id="GO:0061630">
    <property type="term" value="F:ubiquitin protein ligase activity"/>
    <property type="evidence" value="ECO:0007669"/>
    <property type="project" value="UniProtKB-EC"/>
</dbReference>
<sequence length="191" mass="22153">MMMESAFLFGFFVKRVIGMAWASTLNNWVCLVLILPWHIEAEIRQTRYWSEPVKTPPALYYFYAFLAIFIVFICFFIRYCRRCCREANDDAPPQASEVQQAPPQASEAQQAPPPVEPHHEPSVIVDTFLLIPLWDERCGDFDTCAICTAELDEVRLLRVLPCGHIYHHDCILDWMLTGALQCPYCRYDIVL</sequence>
<feature type="compositionally biased region" description="Low complexity" evidence="9">
    <location>
        <begin position="97"/>
        <end position="110"/>
    </location>
</feature>
<keyword evidence="3" id="KW-0479">Metal-binding</keyword>
<evidence type="ECO:0000256" key="7">
    <source>
        <dbReference type="ARBA" id="ARBA00024209"/>
    </source>
</evidence>
<comment type="catalytic activity">
    <reaction evidence="1">
        <text>S-ubiquitinyl-[E2 ubiquitin-conjugating enzyme]-L-cysteine + [acceptor protein]-L-lysine = [E2 ubiquitin-conjugating enzyme]-L-cysteine + N(6)-ubiquitinyl-[acceptor protein]-L-lysine.</text>
        <dbReference type="EC" id="2.3.2.27"/>
    </reaction>
</comment>
<dbReference type="AlphaFoldDB" id="A0AAF0ZMD0"/>
<dbReference type="Pfam" id="PF13639">
    <property type="entry name" value="zf-RING_2"/>
    <property type="match status" value="1"/>
</dbReference>
<evidence type="ECO:0000259" key="11">
    <source>
        <dbReference type="PROSITE" id="PS50089"/>
    </source>
</evidence>
<evidence type="ECO:0000256" key="2">
    <source>
        <dbReference type="ARBA" id="ARBA00012483"/>
    </source>
</evidence>
<evidence type="ECO:0000256" key="1">
    <source>
        <dbReference type="ARBA" id="ARBA00000900"/>
    </source>
</evidence>
<reference evidence="12" key="1">
    <citation type="submission" date="2023-08" db="EMBL/GenBank/DDBJ databases">
        <title>A de novo genome assembly of Solanum verrucosum Schlechtendal, a Mexican diploid species geographically isolated from the other diploid A-genome species in potato relatives.</title>
        <authorList>
            <person name="Hosaka K."/>
        </authorList>
    </citation>
    <scope>NUCLEOTIDE SEQUENCE</scope>
    <source>
        <tissue evidence="12">Young leaves</tissue>
    </source>
</reference>
<dbReference type="SMART" id="SM00184">
    <property type="entry name" value="RING"/>
    <property type="match status" value="1"/>
</dbReference>
<evidence type="ECO:0000256" key="8">
    <source>
        <dbReference type="PROSITE-ProRule" id="PRU00175"/>
    </source>
</evidence>
<dbReference type="EMBL" id="CP133619">
    <property type="protein sequence ID" value="WMV42948.1"/>
    <property type="molecule type" value="Genomic_DNA"/>
</dbReference>
<dbReference type="Proteomes" id="UP001234989">
    <property type="component" value="Chromosome 8"/>
</dbReference>
<dbReference type="GO" id="GO:0008270">
    <property type="term" value="F:zinc ion binding"/>
    <property type="evidence" value="ECO:0007669"/>
    <property type="project" value="UniProtKB-KW"/>
</dbReference>
<comment type="similarity">
    <text evidence="7">Belongs to the RING-type zinc finger family. ATL subfamily.</text>
</comment>
<dbReference type="SUPFAM" id="SSF57850">
    <property type="entry name" value="RING/U-box"/>
    <property type="match status" value="1"/>
</dbReference>
<keyword evidence="10" id="KW-0812">Transmembrane</keyword>
<feature type="region of interest" description="Disordered" evidence="9">
    <location>
        <begin position="94"/>
        <end position="118"/>
    </location>
</feature>
<dbReference type="PANTHER" id="PTHR14155:SF627">
    <property type="entry name" value="OS06G0192800 PROTEIN"/>
    <property type="match status" value="1"/>
</dbReference>
<keyword evidence="10" id="KW-1133">Transmembrane helix</keyword>
<name>A0AAF0ZMD0_SOLVR</name>
<evidence type="ECO:0000256" key="4">
    <source>
        <dbReference type="ARBA" id="ARBA00022771"/>
    </source>
</evidence>
<organism evidence="12 13">
    <name type="scientific">Solanum verrucosum</name>
    <dbReference type="NCBI Taxonomy" id="315347"/>
    <lineage>
        <taxon>Eukaryota</taxon>
        <taxon>Viridiplantae</taxon>
        <taxon>Streptophyta</taxon>
        <taxon>Embryophyta</taxon>
        <taxon>Tracheophyta</taxon>
        <taxon>Spermatophyta</taxon>
        <taxon>Magnoliopsida</taxon>
        <taxon>eudicotyledons</taxon>
        <taxon>Gunneridae</taxon>
        <taxon>Pentapetalae</taxon>
        <taxon>asterids</taxon>
        <taxon>lamiids</taxon>
        <taxon>Solanales</taxon>
        <taxon>Solanaceae</taxon>
        <taxon>Solanoideae</taxon>
        <taxon>Solaneae</taxon>
        <taxon>Solanum</taxon>
    </lineage>
</organism>
<dbReference type="EC" id="2.3.2.27" evidence="2"/>
<feature type="domain" description="RING-type" evidence="11">
    <location>
        <begin position="144"/>
        <end position="186"/>
    </location>
</feature>
<evidence type="ECO:0000256" key="5">
    <source>
        <dbReference type="ARBA" id="ARBA00022786"/>
    </source>
</evidence>
<accession>A0AAF0ZMD0</accession>
<dbReference type="PROSITE" id="PS50089">
    <property type="entry name" value="ZF_RING_2"/>
    <property type="match status" value="1"/>
</dbReference>
<dbReference type="CDD" id="cd16448">
    <property type="entry name" value="RING-H2"/>
    <property type="match status" value="1"/>
</dbReference>
<dbReference type="Gene3D" id="3.30.40.10">
    <property type="entry name" value="Zinc/RING finger domain, C3HC4 (zinc finger)"/>
    <property type="match status" value="1"/>
</dbReference>
<keyword evidence="6" id="KW-0862">Zinc</keyword>
<proteinExistence type="inferred from homology"/>
<evidence type="ECO:0000256" key="9">
    <source>
        <dbReference type="SAM" id="MobiDB-lite"/>
    </source>
</evidence>
<protein>
    <recommendedName>
        <fullName evidence="2">RING-type E3 ubiquitin transferase</fullName>
        <ecNumber evidence="2">2.3.2.27</ecNumber>
    </recommendedName>
</protein>
<gene>
    <name evidence="12" type="ORF">MTR67_036333</name>
</gene>
<dbReference type="PANTHER" id="PTHR14155">
    <property type="entry name" value="RING FINGER DOMAIN-CONTAINING"/>
    <property type="match status" value="1"/>
</dbReference>
<evidence type="ECO:0000256" key="6">
    <source>
        <dbReference type="ARBA" id="ARBA00022833"/>
    </source>
</evidence>